<reference evidence="1 2" key="1">
    <citation type="submission" date="2018-10" db="EMBL/GenBank/DDBJ databases">
        <title>Transmission dynamics of multidrug resistant bacteria on intensive care unit surfaces.</title>
        <authorList>
            <person name="D'Souza A.W."/>
            <person name="Potter R.F."/>
            <person name="Wallace M."/>
            <person name="Shupe A."/>
            <person name="Patel S."/>
            <person name="Sun S."/>
            <person name="Gul D."/>
            <person name="Kwon J.H."/>
            <person name="Andleeb S."/>
            <person name="Burnham C.-A.D."/>
            <person name="Dantas G."/>
        </authorList>
    </citation>
    <scope>NUCLEOTIDE SEQUENCE [LARGE SCALE GENOMIC DNA]</scope>
    <source>
        <strain evidence="1 2">AS_373</strain>
    </source>
</reference>
<dbReference type="Proteomes" id="UP000275331">
    <property type="component" value="Unassembled WGS sequence"/>
</dbReference>
<proteinExistence type="predicted"/>
<evidence type="ECO:0000313" key="2">
    <source>
        <dbReference type="Proteomes" id="UP000275331"/>
    </source>
</evidence>
<dbReference type="RefSeq" id="WP_125293541.1">
    <property type="nucleotide sequence ID" value="NZ_DAIRID010000069.1"/>
</dbReference>
<evidence type="ECO:0000313" key="1">
    <source>
        <dbReference type="EMBL" id="RSE26563.1"/>
    </source>
</evidence>
<dbReference type="AlphaFoldDB" id="A0A427V1J0"/>
<organism evidence="1 2">
    <name type="scientific">Atlantibacter subterraneus</name>
    <dbReference type="NCBI Taxonomy" id="255519"/>
    <lineage>
        <taxon>Bacteria</taxon>
        <taxon>Pseudomonadati</taxon>
        <taxon>Pseudomonadota</taxon>
        <taxon>Gammaproteobacteria</taxon>
        <taxon>Enterobacterales</taxon>
        <taxon>Enterobacteriaceae</taxon>
        <taxon>Atlantibacter</taxon>
    </lineage>
</organism>
<protein>
    <submittedName>
        <fullName evidence="1">Uncharacterized protein</fullName>
    </submittedName>
</protein>
<comment type="caution">
    <text evidence="1">The sequence shown here is derived from an EMBL/GenBank/DDBJ whole genome shotgun (WGS) entry which is preliminary data.</text>
</comment>
<name>A0A427V1J0_9ENTR</name>
<gene>
    <name evidence="1" type="ORF">EGT71_09020</name>
</gene>
<sequence length="60" mass="6851">MTKFTVIINGETGPHKYQVEAEDYTTAESIATEQHVHACPFESEKPFDTLVIIEGWPQVW</sequence>
<dbReference type="EMBL" id="RHXB01000005">
    <property type="protein sequence ID" value="RSE26563.1"/>
    <property type="molecule type" value="Genomic_DNA"/>
</dbReference>
<accession>A0A427V1J0</accession>